<feature type="compositionally biased region" description="Polar residues" evidence="3">
    <location>
        <begin position="758"/>
        <end position="768"/>
    </location>
</feature>
<evidence type="ECO:0000256" key="1">
    <source>
        <dbReference type="ARBA" id="ARBA00022614"/>
    </source>
</evidence>
<dbReference type="InterPro" id="IPR001611">
    <property type="entry name" value="Leu-rich_rpt"/>
</dbReference>
<evidence type="ECO:0000256" key="3">
    <source>
        <dbReference type="SAM" id="MobiDB-lite"/>
    </source>
</evidence>
<feature type="compositionally biased region" description="Polar residues" evidence="3">
    <location>
        <begin position="385"/>
        <end position="414"/>
    </location>
</feature>
<gene>
    <name evidence="5" type="ORF">KUTeg_020453</name>
</gene>
<reference evidence="5 6" key="1">
    <citation type="submission" date="2022-12" db="EMBL/GenBank/DDBJ databases">
        <title>Chromosome-level genome of Tegillarca granosa.</title>
        <authorList>
            <person name="Kim J."/>
        </authorList>
    </citation>
    <scope>NUCLEOTIDE SEQUENCE [LARGE SCALE GENOMIC DNA]</scope>
    <source>
        <strain evidence="5">Teg-2019</strain>
        <tissue evidence="5">Adductor muscle</tissue>
    </source>
</reference>
<keyword evidence="1" id="KW-0433">Leucine-rich repeat</keyword>
<evidence type="ECO:0000313" key="6">
    <source>
        <dbReference type="Proteomes" id="UP001217089"/>
    </source>
</evidence>
<dbReference type="PANTHER" id="PTHR15454">
    <property type="entry name" value="NISCHARIN RELATED"/>
    <property type="match status" value="1"/>
</dbReference>
<dbReference type="InterPro" id="IPR001683">
    <property type="entry name" value="PX_dom"/>
</dbReference>
<organism evidence="5 6">
    <name type="scientific">Tegillarca granosa</name>
    <name type="common">Malaysian cockle</name>
    <name type="synonym">Anadara granosa</name>
    <dbReference type="NCBI Taxonomy" id="220873"/>
    <lineage>
        <taxon>Eukaryota</taxon>
        <taxon>Metazoa</taxon>
        <taxon>Spiralia</taxon>
        <taxon>Lophotrochozoa</taxon>
        <taxon>Mollusca</taxon>
        <taxon>Bivalvia</taxon>
        <taxon>Autobranchia</taxon>
        <taxon>Pteriomorphia</taxon>
        <taxon>Arcoida</taxon>
        <taxon>Arcoidea</taxon>
        <taxon>Arcidae</taxon>
        <taxon>Tegillarca</taxon>
    </lineage>
</organism>
<dbReference type="InterPro" id="IPR057714">
    <property type="entry name" value="PH_NISCH_C"/>
</dbReference>
<dbReference type="Gene3D" id="3.80.10.10">
    <property type="entry name" value="Ribonuclease Inhibitor"/>
    <property type="match status" value="1"/>
</dbReference>
<feature type="region of interest" description="Disordered" evidence="3">
    <location>
        <begin position="742"/>
        <end position="784"/>
    </location>
</feature>
<dbReference type="Pfam" id="PF14580">
    <property type="entry name" value="LRR_9"/>
    <property type="match status" value="1"/>
</dbReference>
<dbReference type="PROSITE" id="PS50195">
    <property type="entry name" value="PX"/>
    <property type="match status" value="1"/>
</dbReference>
<dbReference type="Gene3D" id="3.30.1520.10">
    <property type="entry name" value="Phox-like domain"/>
    <property type="match status" value="1"/>
</dbReference>
<dbReference type="InterPro" id="IPR003591">
    <property type="entry name" value="Leu-rich_rpt_typical-subtyp"/>
</dbReference>
<dbReference type="PROSITE" id="PS51450">
    <property type="entry name" value="LRR"/>
    <property type="match status" value="2"/>
</dbReference>
<sequence>MAQFGKDIDGFGISRAVRIIHTETEENYTVYTIEATFGHYTWTVKHRYSEFHDLHEKLISLCKIDKTLLPPKKIFGNQNEGFIRKRQIELEIYLQTVLYYLCHKLPNVLASFLEFNQYEIHGITQCMAEELYNKDSGDVKKDIGHILDFITRVKCLKIKGSTEPVGTSNIDMSQLAFDLTLFKSLECLEFDQINLTLVTGIDTDVLLPDQPEWNDEDGEPLVSYWNKLIEADLSHNSITEIDTTVSLMPQVEVLDLSHNQITSIEHLNWLSQLTHLDLSYNSISHLNALNTKLGLSKLFSLETLNVNYNKITQTSEVKYACMLPCLENLHLVGNPVTIVLDYRTKILEMFGDRVLEASERKLSDTLDNQQSNDAYLGETESIASTSTGNQFSQTPSDGESFHSDSGSFSHNSQGLIRRPKSRTNSREKMSQITYISASSLPRENKEFATWMQRRLFGTESDPDSVHEKIIRILWCGVVQYSNPNYSIPCCAVLTDRRIFLLRLKHGESGFSNVPDMETFYIIPLCNLEQVLIGPCYCYIRLEESFVGPSGTFALIAEDSDVGKSFADGINASFEHTDLGKLNCLNCSQDSDLAQHLFTLEDDEGFCTGRLAFGSIVTIAGIDELGMLLLSENKIYVLHIDCLFQPRPIFANKDGSLSPSYTFLQQHAVMTKMSDIKMSVCVKSTNKRTSSLNSNIHEIRFEQYSLSVVFHELIGPVGLHVKFPSQISRDTFLDRLTKLRSEHAHRMSPTIREEPEGGNESSSDSQDNSGNEEEENCGASNVQNSEVNDSLQEVTIKDVLVNISTEMSTSGEKKSVRSETIIGIPISVTKAASAVDPVYLTPELKKQLTTCVQKYDLLKPLPTKLKSLTMMDGLEISQFFHSDIAMISVDVEQLHYIMWSIVVPYTDPKKEIVTCLMISTRAVYFVSEMALKSPLSSRKSWMCHTRHKSDSVIGHQAKHFDKHHSAGIVHSSQVDNAIIRSYHTFQFSDLLQVNVGLFDQCVRLTGQDKDSVYTILTRDCTQTEVFLHQITTMLSIFVSSPMVDKTSADVEQDFYRAFDKRTKTTVEGMEYTHPSRVQFIYPGEDTMSDLLYVIMEHLRLPMTARRKADILMYLIGYTVGSESDARLIEDMEPRSLVFTNQYLCLVSEDLVNYPLPDFVRGLPETPRYRVTHVRKIDFLKRVILFKENPRKICMIFSDESEEINVDASVEHFSYDDSETGRQSPPEVGITILIQCQREVNKFLLLLKNQWKELQHGDELDVHIL</sequence>
<dbReference type="SUPFAM" id="SSF52075">
    <property type="entry name" value="Outer arm dynein light chain 1"/>
    <property type="match status" value="1"/>
</dbReference>
<dbReference type="SMART" id="SM00365">
    <property type="entry name" value="LRR_SD22"/>
    <property type="match status" value="2"/>
</dbReference>
<dbReference type="Pfam" id="PF00787">
    <property type="entry name" value="PX"/>
    <property type="match status" value="1"/>
</dbReference>
<dbReference type="SMART" id="SM00312">
    <property type="entry name" value="PX"/>
    <property type="match status" value="1"/>
</dbReference>
<evidence type="ECO:0000256" key="2">
    <source>
        <dbReference type="ARBA" id="ARBA00022737"/>
    </source>
</evidence>
<dbReference type="PANTHER" id="PTHR15454:SF35">
    <property type="entry name" value="NISCHARIN"/>
    <property type="match status" value="1"/>
</dbReference>
<feature type="domain" description="PX" evidence="4">
    <location>
        <begin position="9"/>
        <end position="119"/>
    </location>
</feature>
<accession>A0ABQ9ECA6</accession>
<dbReference type="EMBL" id="JARBDR010000918">
    <property type="protein sequence ID" value="KAJ8301466.1"/>
    <property type="molecule type" value="Genomic_DNA"/>
</dbReference>
<protein>
    <recommendedName>
        <fullName evidence="4">PX domain-containing protein</fullName>
    </recommendedName>
</protein>
<feature type="compositionally biased region" description="Basic and acidic residues" evidence="3">
    <location>
        <begin position="742"/>
        <end position="754"/>
    </location>
</feature>
<dbReference type="Proteomes" id="UP001217089">
    <property type="component" value="Unassembled WGS sequence"/>
</dbReference>
<keyword evidence="2" id="KW-0677">Repeat</keyword>
<evidence type="ECO:0000313" key="5">
    <source>
        <dbReference type="EMBL" id="KAJ8301466.1"/>
    </source>
</evidence>
<dbReference type="InterPro" id="IPR032675">
    <property type="entry name" value="LRR_dom_sf"/>
</dbReference>
<comment type="caution">
    <text evidence="5">The sequence shown here is derived from an EMBL/GenBank/DDBJ whole genome shotgun (WGS) entry which is preliminary data.</text>
</comment>
<proteinExistence type="predicted"/>
<dbReference type="Pfam" id="PF25625">
    <property type="entry name" value="PH_NISCH_C"/>
    <property type="match status" value="1"/>
</dbReference>
<keyword evidence="6" id="KW-1185">Reference proteome</keyword>
<feature type="region of interest" description="Disordered" evidence="3">
    <location>
        <begin position="385"/>
        <end position="428"/>
    </location>
</feature>
<name>A0ABQ9ECA6_TEGGR</name>
<evidence type="ECO:0000259" key="4">
    <source>
        <dbReference type="PROSITE" id="PS50195"/>
    </source>
</evidence>
<dbReference type="InterPro" id="IPR036871">
    <property type="entry name" value="PX_dom_sf"/>
</dbReference>
<dbReference type="SMART" id="SM00369">
    <property type="entry name" value="LRR_TYP"/>
    <property type="match status" value="4"/>
</dbReference>
<dbReference type="SUPFAM" id="SSF64268">
    <property type="entry name" value="PX domain"/>
    <property type="match status" value="1"/>
</dbReference>